<proteinExistence type="inferred from homology"/>
<name>A0A6A7K979_9FIRM</name>
<dbReference type="InterPro" id="IPR037038">
    <property type="entry name" value="HepT-like_sf"/>
</dbReference>
<dbReference type="PANTHER" id="PTHR34139:SF1">
    <property type="entry name" value="RNASE MJ1380-RELATED"/>
    <property type="match status" value="1"/>
</dbReference>
<dbReference type="Gene3D" id="1.20.120.580">
    <property type="entry name" value="bsu32300-like"/>
    <property type="match status" value="1"/>
</dbReference>
<keyword evidence="4" id="KW-0547">Nucleotide-binding</keyword>
<evidence type="ECO:0000313" key="7">
    <source>
        <dbReference type="EMBL" id="MPW26000.1"/>
    </source>
</evidence>
<evidence type="ECO:0000256" key="5">
    <source>
        <dbReference type="ARBA" id="ARBA00022801"/>
    </source>
</evidence>
<sequence>MQGNRNAYVLSHIVDYCNEINNTIERFGNNYEIFSNDSVYQNAVALCVLQIGELTTQFTEDFKNTYNEIPWNQIKALRNMVAHNYGKIDKEILWETISNDIPNLKYYCIRIKKQFESILQECKSEEKE</sequence>
<dbReference type="InterPro" id="IPR051813">
    <property type="entry name" value="HepT_RNase_toxin"/>
</dbReference>
<evidence type="ECO:0000256" key="2">
    <source>
        <dbReference type="ARBA" id="ARBA00022649"/>
    </source>
</evidence>
<dbReference type="InterPro" id="IPR008201">
    <property type="entry name" value="HepT-like"/>
</dbReference>
<accession>A0A6A7K979</accession>
<evidence type="ECO:0000256" key="1">
    <source>
        <dbReference type="ARBA" id="ARBA00022553"/>
    </source>
</evidence>
<dbReference type="AlphaFoldDB" id="A0A6A7K979"/>
<evidence type="ECO:0000256" key="3">
    <source>
        <dbReference type="ARBA" id="ARBA00022722"/>
    </source>
</evidence>
<comment type="caution">
    <text evidence="7">The sequence shown here is derived from an EMBL/GenBank/DDBJ whole genome shotgun (WGS) entry which is preliminary data.</text>
</comment>
<dbReference type="EMBL" id="WHNX01000012">
    <property type="protein sequence ID" value="MPW26000.1"/>
    <property type="molecule type" value="Genomic_DNA"/>
</dbReference>
<evidence type="ECO:0000256" key="4">
    <source>
        <dbReference type="ARBA" id="ARBA00022741"/>
    </source>
</evidence>
<evidence type="ECO:0000256" key="6">
    <source>
        <dbReference type="ARBA" id="ARBA00024207"/>
    </source>
</evidence>
<dbReference type="GO" id="GO:0016787">
    <property type="term" value="F:hydrolase activity"/>
    <property type="evidence" value="ECO:0007669"/>
    <property type="project" value="UniProtKB-KW"/>
</dbReference>
<gene>
    <name evidence="7" type="ORF">GC105_09370</name>
</gene>
<protein>
    <submittedName>
        <fullName evidence="7">DUF86 domain-containing protein</fullName>
    </submittedName>
</protein>
<dbReference type="GO" id="GO:0004540">
    <property type="term" value="F:RNA nuclease activity"/>
    <property type="evidence" value="ECO:0007669"/>
    <property type="project" value="InterPro"/>
</dbReference>
<organism evidence="7 8">
    <name type="scientific">Alkalibaculum sporogenes</name>
    <dbReference type="NCBI Taxonomy" id="2655001"/>
    <lineage>
        <taxon>Bacteria</taxon>
        <taxon>Bacillati</taxon>
        <taxon>Bacillota</taxon>
        <taxon>Clostridia</taxon>
        <taxon>Eubacteriales</taxon>
        <taxon>Eubacteriaceae</taxon>
        <taxon>Alkalibaculum</taxon>
    </lineage>
</organism>
<keyword evidence="3" id="KW-0540">Nuclease</keyword>
<keyword evidence="2" id="KW-1277">Toxin-antitoxin system</keyword>
<keyword evidence="8" id="KW-1185">Reference proteome</keyword>
<keyword evidence="1" id="KW-0597">Phosphoprotein</keyword>
<dbReference type="GO" id="GO:0110001">
    <property type="term" value="C:toxin-antitoxin complex"/>
    <property type="evidence" value="ECO:0007669"/>
    <property type="project" value="InterPro"/>
</dbReference>
<dbReference type="PANTHER" id="PTHR34139">
    <property type="entry name" value="UPF0331 PROTEIN MJ0127"/>
    <property type="match status" value="1"/>
</dbReference>
<dbReference type="Pfam" id="PF01934">
    <property type="entry name" value="HepT-like"/>
    <property type="match status" value="1"/>
</dbReference>
<evidence type="ECO:0000313" key="8">
    <source>
        <dbReference type="Proteomes" id="UP000440004"/>
    </source>
</evidence>
<comment type="similarity">
    <text evidence="6">Belongs to the HepT RNase toxin family.</text>
</comment>
<dbReference type="RefSeq" id="WP_152804037.1">
    <property type="nucleotide sequence ID" value="NZ_WHNX01000012.1"/>
</dbReference>
<dbReference type="GO" id="GO:0000166">
    <property type="term" value="F:nucleotide binding"/>
    <property type="evidence" value="ECO:0007669"/>
    <property type="project" value="UniProtKB-KW"/>
</dbReference>
<dbReference type="Proteomes" id="UP000440004">
    <property type="component" value="Unassembled WGS sequence"/>
</dbReference>
<keyword evidence="5" id="KW-0378">Hydrolase</keyword>
<reference evidence="7 8" key="1">
    <citation type="submission" date="2019-10" db="EMBL/GenBank/DDBJ databases">
        <title>Alkalibaculum tamaniensis sp.nov., a new alkaliphilic acetogen, isolated on methoxylated aromatics from a mud volcano.</title>
        <authorList>
            <person name="Khomyakova M.A."/>
            <person name="Merkel A.Y."/>
            <person name="Bonch-Osmolovskaya E.A."/>
            <person name="Slobodkin A.I."/>
        </authorList>
    </citation>
    <scope>NUCLEOTIDE SEQUENCE [LARGE SCALE GENOMIC DNA]</scope>
    <source>
        <strain evidence="7 8">M08DMB</strain>
    </source>
</reference>